<comment type="caution">
    <text evidence="1">The sequence shown here is derived from an EMBL/GenBank/DDBJ whole genome shotgun (WGS) entry which is preliminary data.</text>
</comment>
<dbReference type="Proteomes" id="UP000748752">
    <property type="component" value="Unassembled WGS sequence"/>
</dbReference>
<name>A0ABS1CH81_9GAMM</name>
<dbReference type="EMBL" id="NRRV01000023">
    <property type="protein sequence ID" value="MBK1631275.1"/>
    <property type="molecule type" value="Genomic_DNA"/>
</dbReference>
<sequence length="101" mass="11249">MHYPAIGRCWHCGTELTELDYAREATCPGCRKATHCCRNCRWYAPGRANDCAEPVAEAVTYKDRANFCGYFEPSFPQPAAGAQDDPDALRQAAEDLFKDGQ</sequence>
<dbReference type="RefSeq" id="WP_200237243.1">
    <property type="nucleotide sequence ID" value="NZ_NRRV01000023.1"/>
</dbReference>
<gene>
    <name evidence="1" type="ORF">CKO31_11100</name>
</gene>
<evidence type="ECO:0000313" key="2">
    <source>
        <dbReference type="Proteomes" id="UP000748752"/>
    </source>
</evidence>
<accession>A0ABS1CH81</accession>
<keyword evidence="2" id="KW-1185">Reference proteome</keyword>
<organism evidence="1 2">
    <name type="scientific">Thiohalocapsa halophila</name>
    <dbReference type="NCBI Taxonomy" id="69359"/>
    <lineage>
        <taxon>Bacteria</taxon>
        <taxon>Pseudomonadati</taxon>
        <taxon>Pseudomonadota</taxon>
        <taxon>Gammaproteobacteria</taxon>
        <taxon>Chromatiales</taxon>
        <taxon>Chromatiaceae</taxon>
        <taxon>Thiohalocapsa</taxon>
    </lineage>
</organism>
<proteinExistence type="predicted"/>
<evidence type="ECO:0000313" key="1">
    <source>
        <dbReference type="EMBL" id="MBK1631275.1"/>
    </source>
</evidence>
<reference evidence="1 2" key="1">
    <citation type="journal article" date="2020" name="Microorganisms">
        <title>Osmotic Adaptation and Compatible Solute Biosynthesis of Phototrophic Bacteria as Revealed from Genome Analyses.</title>
        <authorList>
            <person name="Imhoff J.F."/>
            <person name="Rahn T."/>
            <person name="Kunzel S."/>
            <person name="Keller A."/>
            <person name="Neulinger S.C."/>
        </authorList>
    </citation>
    <scope>NUCLEOTIDE SEQUENCE [LARGE SCALE GENOMIC DNA]</scope>
    <source>
        <strain evidence="1 2">DSM 6210</strain>
    </source>
</reference>
<protein>
    <submittedName>
        <fullName evidence="1">Uncharacterized protein</fullName>
    </submittedName>
</protein>